<dbReference type="EMBL" id="JAUEPS010000002">
    <property type="protein sequence ID" value="KAK0467838.1"/>
    <property type="molecule type" value="Genomic_DNA"/>
</dbReference>
<keyword evidence="1" id="KW-0175">Coiled coil</keyword>
<keyword evidence="3" id="KW-1185">Reference proteome</keyword>
<name>A0AA39NLG9_ARMTA</name>
<organism evidence="2 3">
    <name type="scientific">Armillaria tabescens</name>
    <name type="common">Ringless honey mushroom</name>
    <name type="synonym">Agaricus tabescens</name>
    <dbReference type="NCBI Taxonomy" id="1929756"/>
    <lineage>
        <taxon>Eukaryota</taxon>
        <taxon>Fungi</taxon>
        <taxon>Dikarya</taxon>
        <taxon>Basidiomycota</taxon>
        <taxon>Agaricomycotina</taxon>
        <taxon>Agaricomycetes</taxon>
        <taxon>Agaricomycetidae</taxon>
        <taxon>Agaricales</taxon>
        <taxon>Marasmiineae</taxon>
        <taxon>Physalacriaceae</taxon>
        <taxon>Desarmillaria</taxon>
    </lineage>
</organism>
<evidence type="ECO:0008006" key="4">
    <source>
        <dbReference type="Google" id="ProtNLM"/>
    </source>
</evidence>
<dbReference type="InterPro" id="IPR032675">
    <property type="entry name" value="LRR_dom_sf"/>
</dbReference>
<gene>
    <name evidence="2" type="ORF">EV420DRAFT_1684500</name>
</gene>
<dbReference type="SUPFAM" id="SSF52047">
    <property type="entry name" value="RNI-like"/>
    <property type="match status" value="1"/>
</dbReference>
<dbReference type="GeneID" id="85362811"/>
<evidence type="ECO:0000256" key="1">
    <source>
        <dbReference type="SAM" id="Coils"/>
    </source>
</evidence>
<dbReference type="AlphaFoldDB" id="A0AA39NLG9"/>
<protein>
    <recommendedName>
        <fullName evidence="4">F-box domain-containing protein</fullName>
    </recommendedName>
</protein>
<evidence type="ECO:0000313" key="3">
    <source>
        <dbReference type="Proteomes" id="UP001175211"/>
    </source>
</evidence>
<dbReference type="Gene3D" id="3.80.10.10">
    <property type="entry name" value="Ribonuclease Inhibitor"/>
    <property type="match status" value="1"/>
</dbReference>
<sequence length="572" mass="65549">MERTWMKPHASENPNPKSVGFPILRNMVEILSSSVIPCNHCGYPINQCEYRDSFPPPVWTALRTGQQVYTLSDATSYSSTISTMHSQLAIWENDIQHLEAALDNLKTDHRNLSRYASSYQSMLAPVRCLPVEILLTIFEEACSELGLISFQDQIPYYWKDEKNITLYGNTPVYLASVCYYWRSICLSTPKLWTHSYVFACRPSLSSATANLILLFNERSKPLPLSISISAVYDTEFDHDCYCGRYRDDEPLDFDSLDELLGFGELEDTLVDSQRLRRLCLDVECRHLSDYPPLPFSQLEQLEISGSPSDFRDRGTSLFEDTFNYSNLRELRLSRYDSHKDLHLPWKQIETLQLCNLNDIAILAVFSGVKRVTLSRCRFEASRGLHELTSPTVLTLKECDGPFNLTNSFLFPNLSILELIDTDDFVYNERSPAPRFSDVHCLASGISSTRDLRLNNVYLLSGAQVILLLTELPHLMHLSIIERRASNEADPQVVTKSLLQYLYEDNVLPKLQSIKLIWRAHNPVEENMVMDILEARSGLKEIVIGRRDGGDFNENTLERMNGLRQQGRAAWLW</sequence>
<comment type="caution">
    <text evidence="2">The sequence shown here is derived from an EMBL/GenBank/DDBJ whole genome shotgun (WGS) entry which is preliminary data.</text>
</comment>
<proteinExistence type="predicted"/>
<evidence type="ECO:0000313" key="2">
    <source>
        <dbReference type="EMBL" id="KAK0467838.1"/>
    </source>
</evidence>
<feature type="coiled-coil region" evidence="1">
    <location>
        <begin position="88"/>
        <end position="115"/>
    </location>
</feature>
<dbReference type="RefSeq" id="XP_060338113.1">
    <property type="nucleotide sequence ID" value="XM_060479263.1"/>
</dbReference>
<accession>A0AA39NLG9</accession>
<dbReference type="Proteomes" id="UP001175211">
    <property type="component" value="Unassembled WGS sequence"/>
</dbReference>
<reference evidence="2" key="1">
    <citation type="submission" date="2023-06" db="EMBL/GenBank/DDBJ databases">
        <authorList>
            <consortium name="Lawrence Berkeley National Laboratory"/>
            <person name="Ahrendt S."/>
            <person name="Sahu N."/>
            <person name="Indic B."/>
            <person name="Wong-Bajracharya J."/>
            <person name="Merenyi Z."/>
            <person name="Ke H.-M."/>
            <person name="Monk M."/>
            <person name="Kocsube S."/>
            <person name="Drula E."/>
            <person name="Lipzen A."/>
            <person name="Balint B."/>
            <person name="Henrissat B."/>
            <person name="Andreopoulos B."/>
            <person name="Martin F.M."/>
            <person name="Harder C.B."/>
            <person name="Rigling D."/>
            <person name="Ford K.L."/>
            <person name="Foster G.D."/>
            <person name="Pangilinan J."/>
            <person name="Papanicolaou A."/>
            <person name="Barry K."/>
            <person name="LaButti K."/>
            <person name="Viragh M."/>
            <person name="Koriabine M."/>
            <person name="Yan M."/>
            <person name="Riley R."/>
            <person name="Champramary S."/>
            <person name="Plett K.L."/>
            <person name="Tsai I.J."/>
            <person name="Slot J."/>
            <person name="Sipos G."/>
            <person name="Plett J."/>
            <person name="Nagy L.G."/>
            <person name="Grigoriev I.V."/>
        </authorList>
    </citation>
    <scope>NUCLEOTIDE SEQUENCE</scope>
    <source>
        <strain evidence="2">CCBAS 213</strain>
    </source>
</reference>